<evidence type="ECO:0000313" key="3">
    <source>
        <dbReference type="Proteomes" id="UP000215902"/>
    </source>
</evidence>
<proteinExistence type="predicted"/>
<dbReference type="Proteomes" id="UP000215902">
    <property type="component" value="Unassembled WGS sequence"/>
</dbReference>
<evidence type="ECO:0000313" key="2">
    <source>
        <dbReference type="EMBL" id="PAA53638.1"/>
    </source>
</evidence>
<accession>A0A267DWI4</accession>
<sequence length="64" mass="6681">ARSREVCQPTLSNTTAASDANDGDDAGNARGVEMRHLEGDDDQSALDGTVSCGDFLNILLASQK</sequence>
<gene>
    <name evidence="2" type="ORF">BOX15_Mlig011869g2</name>
</gene>
<organism evidence="2 3">
    <name type="scientific">Macrostomum lignano</name>
    <dbReference type="NCBI Taxonomy" id="282301"/>
    <lineage>
        <taxon>Eukaryota</taxon>
        <taxon>Metazoa</taxon>
        <taxon>Spiralia</taxon>
        <taxon>Lophotrochozoa</taxon>
        <taxon>Platyhelminthes</taxon>
        <taxon>Rhabditophora</taxon>
        <taxon>Macrostomorpha</taxon>
        <taxon>Macrostomida</taxon>
        <taxon>Macrostomidae</taxon>
        <taxon>Macrostomum</taxon>
    </lineage>
</organism>
<evidence type="ECO:0000256" key="1">
    <source>
        <dbReference type="SAM" id="MobiDB-lite"/>
    </source>
</evidence>
<feature type="non-terminal residue" evidence="2">
    <location>
        <position position="1"/>
    </location>
</feature>
<keyword evidence="3" id="KW-1185">Reference proteome</keyword>
<reference evidence="2 3" key="1">
    <citation type="submission" date="2017-06" db="EMBL/GenBank/DDBJ databases">
        <title>A platform for efficient transgenesis in Macrostomum lignano, a flatworm model organism for stem cell research.</title>
        <authorList>
            <person name="Berezikov E."/>
        </authorList>
    </citation>
    <scope>NUCLEOTIDE SEQUENCE [LARGE SCALE GENOMIC DNA]</scope>
    <source>
        <strain evidence="2">DV1</strain>
        <tissue evidence="2">Whole organism</tissue>
    </source>
</reference>
<feature type="region of interest" description="Disordered" evidence="1">
    <location>
        <begin position="1"/>
        <end position="29"/>
    </location>
</feature>
<dbReference type="EMBL" id="NIVC01003051">
    <property type="protein sequence ID" value="PAA53638.1"/>
    <property type="molecule type" value="Genomic_DNA"/>
</dbReference>
<protein>
    <submittedName>
        <fullName evidence="2">Uncharacterized protein</fullName>
    </submittedName>
</protein>
<dbReference type="AlphaFoldDB" id="A0A267DWI4"/>
<name>A0A267DWI4_9PLAT</name>
<comment type="caution">
    <text evidence="2">The sequence shown here is derived from an EMBL/GenBank/DDBJ whole genome shotgun (WGS) entry which is preliminary data.</text>
</comment>